<dbReference type="EMBL" id="KV878187">
    <property type="protein sequence ID" value="OJI86906.1"/>
    <property type="molecule type" value="Genomic_DNA"/>
</dbReference>
<name>A0A1L9NC96_ASPTC</name>
<keyword evidence="2" id="KW-0472">Membrane</keyword>
<feature type="region of interest" description="Disordered" evidence="1">
    <location>
        <begin position="430"/>
        <end position="454"/>
    </location>
</feature>
<gene>
    <name evidence="3" type="ORF">ASPTUDRAFT_64263</name>
</gene>
<reference evidence="4" key="1">
    <citation type="journal article" date="2017" name="Genome Biol.">
        <title>Comparative genomics reveals high biological diversity and specific adaptations in the industrially and medically important fungal genus Aspergillus.</title>
        <authorList>
            <person name="de Vries R.P."/>
            <person name="Riley R."/>
            <person name="Wiebenga A."/>
            <person name="Aguilar-Osorio G."/>
            <person name="Amillis S."/>
            <person name="Uchima C.A."/>
            <person name="Anderluh G."/>
            <person name="Asadollahi M."/>
            <person name="Askin M."/>
            <person name="Barry K."/>
            <person name="Battaglia E."/>
            <person name="Bayram O."/>
            <person name="Benocci T."/>
            <person name="Braus-Stromeyer S.A."/>
            <person name="Caldana C."/>
            <person name="Canovas D."/>
            <person name="Cerqueira G.C."/>
            <person name="Chen F."/>
            <person name="Chen W."/>
            <person name="Choi C."/>
            <person name="Clum A."/>
            <person name="Dos Santos R.A."/>
            <person name="Damasio A.R."/>
            <person name="Diallinas G."/>
            <person name="Emri T."/>
            <person name="Fekete E."/>
            <person name="Flipphi M."/>
            <person name="Freyberg S."/>
            <person name="Gallo A."/>
            <person name="Gournas C."/>
            <person name="Habgood R."/>
            <person name="Hainaut M."/>
            <person name="Harispe M.L."/>
            <person name="Henrissat B."/>
            <person name="Hilden K.S."/>
            <person name="Hope R."/>
            <person name="Hossain A."/>
            <person name="Karabika E."/>
            <person name="Karaffa L."/>
            <person name="Karanyi Z."/>
            <person name="Krasevec N."/>
            <person name="Kuo A."/>
            <person name="Kusch H."/>
            <person name="LaButti K."/>
            <person name="Lagendijk E.L."/>
            <person name="Lapidus A."/>
            <person name="Levasseur A."/>
            <person name="Lindquist E."/>
            <person name="Lipzen A."/>
            <person name="Logrieco A.F."/>
            <person name="MacCabe A."/>
            <person name="Maekelae M.R."/>
            <person name="Malavazi I."/>
            <person name="Melin P."/>
            <person name="Meyer V."/>
            <person name="Mielnichuk N."/>
            <person name="Miskei M."/>
            <person name="Molnar A.P."/>
            <person name="Mule G."/>
            <person name="Ngan C.Y."/>
            <person name="Orejas M."/>
            <person name="Orosz E."/>
            <person name="Ouedraogo J.P."/>
            <person name="Overkamp K.M."/>
            <person name="Park H.-S."/>
            <person name="Perrone G."/>
            <person name="Piumi F."/>
            <person name="Punt P.J."/>
            <person name="Ram A.F."/>
            <person name="Ramon A."/>
            <person name="Rauscher S."/>
            <person name="Record E."/>
            <person name="Riano-Pachon D.M."/>
            <person name="Robert V."/>
            <person name="Roehrig J."/>
            <person name="Ruller R."/>
            <person name="Salamov A."/>
            <person name="Salih N.S."/>
            <person name="Samson R.A."/>
            <person name="Sandor E."/>
            <person name="Sanguinetti M."/>
            <person name="Schuetze T."/>
            <person name="Sepcic K."/>
            <person name="Shelest E."/>
            <person name="Sherlock G."/>
            <person name="Sophianopoulou V."/>
            <person name="Squina F.M."/>
            <person name="Sun H."/>
            <person name="Susca A."/>
            <person name="Todd R.B."/>
            <person name="Tsang A."/>
            <person name="Unkles S.E."/>
            <person name="van de Wiele N."/>
            <person name="van Rossen-Uffink D."/>
            <person name="Oliveira J.V."/>
            <person name="Vesth T.C."/>
            <person name="Visser J."/>
            <person name="Yu J.-H."/>
            <person name="Zhou M."/>
            <person name="Andersen M.R."/>
            <person name="Archer D.B."/>
            <person name="Baker S.E."/>
            <person name="Benoit I."/>
            <person name="Brakhage A.A."/>
            <person name="Braus G.H."/>
            <person name="Fischer R."/>
            <person name="Frisvad J.C."/>
            <person name="Goldman G.H."/>
            <person name="Houbraken J."/>
            <person name="Oakley B."/>
            <person name="Pocsi I."/>
            <person name="Scazzocchio C."/>
            <person name="Seiboth B."/>
            <person name="vanKuyk P.A."/>
            <person name="Wortman J."/>
            <person name="Dyer P.S."/>
            <person name="Grigoriev I.V."/>
        </authorList>
    </citation>
    <scope>NUCLEOTIDE SEQUENCE [LARGE SCALE GENOMIC DNA]</scope>
    <source>
        <strain evidence="4">CBS 134.48</strain>
    </source>
</reference>
<dbReference type="OMA" id="WGANAHL"/>
<organism evidence="3 4">
    <name type="scientific">Aspergillus tubingensis (strain CBS 134.48)</name>
    <dbReference type="NCBI Taxonomy" id="767770"/>
    <lineage>
        <taxon>Eukaryota</taxon>
        <taxon>Fungi</taxon>
        <taxon>Dikarya</taxon>
        <taxon>Ascomycota</taxon>
        <taxon>Pezizomycotina</taxon>
        <taxon>Eurotiomycetes</taxon>
        <taxon>Eurotiomycetidae</taxon>
        <taxon>Eurotiales</taxon>
        <taxon>Aspergillaceae</taxon>
        <taxon>Aspergillus</taxon>
        <taxon>Aspergillus subgen. Circumdati</taxon>
    </lineage>
</organism>
<evidence type="ECO:0000313" key="4">
    <source>
        <dbReference type="Proteomes" id="UP000184304"/>
    </source>
</evidence>
<accession>A0A1L9NC96</accession>
<evidence type="ECO:0000256" key="1">
    <source>
        <dbReference type="SAM" id="MobiDB-lite"/>
    </source>
</evidence>
<evidence type="ECO:0000256" key="2">
    <source>
        <dbReference type="SAM" id="Phobius"/>
    </source>
</evidence>
<keyword evidence="2" id="KW-0812">Transmembrane</keyword>
<dbReference type="STRING" id="767770.A0A1L9NC96"/>
<protein>
    <submittedName>
        <fullName evidence="3">Uncharacterized protein</fullName>
    </submittedName>
</protein>
<dbReference type="Proteomes" id="UP000184304">
    <property type="component" value="Unassembled WGS sequence"/>
</dbReference>
<dbReference type="OrthoDB" id="4479825at2759"/>
<keyword evidence="4" id="KW-1185">Reference proteome</keyword>
<sequence>MPSQRYSKRRHTEGNSSHCSLEMMSLPSDTCKRKYRYRKGGCAACIRTGIIFMFRAWLLSCSEDRELIALLLVAALLAVNKSEHHYPGPRHGIPGAMPRRTFKWCHGMMPDKAFNILAGVEGDLKSSFRKEVYLPPGYEDLSPYIKGIVTFYASAVMTGPGQATGLSALIFRAFCILGRPCSQQCSLNKGPQRPACLIDEVPFIFEAYVRERLTDGFWFAMKAVVSSPDADRLYLTRYSTGIHEYAVDSACVFDTMGHARAVQEDALYGACSYDHQPLEHLADSRPDAFDEISYSAGYMALALYVWGANAHLDLLRGQVDQDPATHLPEHWYARVWHDALFGESAPEELYRWTARTKDHGSFTGDRDFTECQSDCSCPERYHKYGLGATLFWARETWCGVSCPSAPFDVWMFGSFVDGVRAILRCGEGKHSPAQSETRLQPCPSGKHALAGLHR</sequence>
<proteinExistence type="predicted"/>
<keyword evidence="2" id="KW-1133">Transmembrane helix</keyword>
<evidence type="ECO:0000313" key="3">
    <source>
        <dbReference type="EMBL" id="OJI86906.1"/>
    </source>
</evidence>
<dbReference type="AlphaFoldDB" id="A0A1L9NC96"/>
<feature type="transmembrane region" description="Helical" evidence="2">
    <location>
        <begin position="40"/>
        <end position="58"/>
    </location>
</feature>
<dbReference type="VEuPathDB" id="FungiDB:ASPTUDRAFT_64263"/>